<dbReference type="EMBL" id="JASPKZ010003865">
    <property type="protein sequence ID" value="KAJ9591505.1"/>
    <property type="molecule type" value="Genomic_DNA"/>
</dbReference>
<accession>A0AAD8EI63</accession>
<evidence type="ECO:0000313" key="1">
    <source>
        <dbReference type="EMBL" id="KAJ9591505.1"/>
    </source>
</evidence>
<reference evidence="1" key="2">
    <citation type="submission" date="2023-05" db="EMBL/GenBank/DDBJ databases">
        <authorList>
            <person name="Fouks B."/>
        </authorList>
    </citation>
    <scope>NUCLEOTIDE SEQUENCE</scope>
    <source>
        <strain evidence="1">Stay&amp;Tobe</strain>
        <tissue evidence="1">Testes</tissue>
    </source>
</reference>
<dbReference type="Proteomes" id="UP001233999">
    <property type="component" value="Unassembled WGS sequence"/>
</dbReference>
<sequence length="83" mass="9389">PLSRTTVVSSIASSQNFIVSLYFVHINANKESVYFSVRDEHMTLSPVKLELRPFIFKKYAIGTSLQLNCKQAESNISILNCSY</sequence>
<gene>
    <name evidence="1" type="ORF">L9F63_001942</name>
</gene>
<feature type="non-terminal residue" evidence="1">
    <location>
        <position position="83"/>
    </location>
</feature>
<dbReference type="AlphaFoldDB" id="A0AAD8EI63"/>
<evidence type="ECO:0000313" key="2">
    <source>
        <dbReference type="Proteomes" id="UP001233999"/>
    </source>
</evidence>
<feature type="non-terminal residue" evidence="1">
    <location>
        <position position="1"/>
    </location>
</feature>
<protein>
    <submittedName>
        <fullName evidence="1">Uncharacterized protein</fullName>
    </submittedName>
</protein>
<comment type="caution">
    <text evidence="1">The sequence shown here is derived from an EMBL/GenBank/DDBJ whole genome shotgun (WGS) entry which is preliminary data.</text>
</comment>
<keyword evidence="2" id="KW-1185">Reference proteome</keyword>
<organism evidence="1 2">
    <name type="scientific">Diploptera punctata</name>
    <name type="common">Pacific beetle cockroach</name>
    <dbReference type="NCBI Taxonomy" id="6984"/>
    <lineage>
        <taxon>Eukaryota</taxon>
        <taxon>Metazoa</taxon>
        <taxon>Ecdysozoa</taxon>
        <taxon>Arthropoda</taxon>
        <taxon>Hexapoda</taxon>
        <taxon>Insecta</taxon>
        <taxon>Pterygota</taxon>
        <taxon>Neoptera</taxon>
        <taxon>Polyneoptera</taxon>
        <taxon>Dictyoptera</taxon>
        <taxon>Blattodea</taxon>
        <taxon>Blaberoidea</taxon>
        <taxon>Blaberidae</taxon>
        <taxon>Diplopterinae</taxon>
        <taxon>Diploptera</taxon>
    </lineage>
</organism>
<name>A0AAD8EI63_DIPPU</name>
<reference evidence="1" key="1">
    <citation type="journal article" date="2023" name="IScience">
        <title>Live-bearing cockroach genome reveals convergent evolutionary mechanisms linked to viviparity in insects and beyond.</title>
        <authorList>
            <person name="Fouks B."/>
            <person name="Harrison M.C."/>
            <person name="Mikhailova A.A."/>
            <person name="Marchal E."/>
            <person name="English S."/>
            <person name="Carruthers M."/>
            <person name="Jennings E.C."/>
            <person name="Chiamaka E.L."/>
            <person name="Frigard R.A."/>
            <person name="Pippel M."/>
            <person name="Attardo G.M."/>
            <person name="Benoit J.B."/>
            <person name="Bornberg-Bauer E."/>
            <person name="Tobe S.S."/>
        </authorList>
    </citation>
    <scope>NUCLEOTIDE SEQUENCE</scope>
    <source>
        <strain evidence="1">Stay&amp;Tobe</strain>
    </source>
</reference>
<proteinExistence type="predicted"/>